<keyword evidence="3" id="KW-1185">Reference proteome</keyword>
<dbReference type="EMBL" id="PDUG01000005">
    <property type="protein sequence ID" value="PIC27691.1"/>
    <property type="molecule type" value="Genomic_DNA"/>
</dbReference>
<organism evidence="2 3">
    <name type="scientific">Caenorhabditis nigoni</name>
    <dbReference type="NCBI Taxonomy" id="1611254"/>
    <lineage>
        <taxon>Eukaryota</taxon>
        <taxon>Metazoa</taxon>
        <taxon>Ecdysozoa</taxon>
        <taxon>Nematoda</taxon>
        <taxon>Chromadorea</taxon>
        <taxon>Rhabditida</taxon>
        <taxon>Rhabditina</taxon>
        <taxon>Rhabditomorpha</taxon>
        <taxon>Rhabditoidea</taxon>
        <taxon>Rhabditidae</taxon>
        <taxon>Peloderinae</taxon>
        <taxon>Caenorhabditis</taxon>
    </lineage>
</organism>
<evidence type="ECO:0000256" key="1">
    <source>
        <dbReference type="SAM" id="Phobius"/>
    </source>
</evidence>
<keyword evidence="1" id="KW-1133">Transmembrane helix</keyword>
<protein>
    <submittedName>
        <fullName evidence="2">Uncharacterized protein</fullName>
    </submittedName>
</protein>
<evidence type="ECO:0000313" key="3">
    <source>
        <dbReference type="Proteomes" id="UP000230233"/>
    </source>
</evidence>
<gene>
    <name evidence="2" type="primary">Cnig_chr_V.g19867</name>
    <name evidence="2" type="ORF">B9Z55_019867</name>
</gene>
<reference evidence="3" key="1">
    <citation type="submission" date="2017-10" db="EMBL/GenBank/DDBJ databases">
        <title>Rapid genome shrinkage in a self-fertile nematode reveals novel sperm competition proteins.</title>
        <authorList>
            <person name="Yin D."/>
            <person name="Schwarz E.M."/>
            <person name="Thomas C.G."/>
            <person name="Felde R.L."/>
            <person name="Korf I.F."/>
            <person name="Cutter A.D."/>
            <person name="Schartner C.M."/>
            <person name="Ralston E.J."/>
            <person name="Meyer B.J."/>
            <person name="Haag E.S."/>
        </authorList>
    </citation>
    <scope>NUCLEOTIDE SEQUENCE [LARGE SCALE GENOMIC DNA]</scope>
    <source>
        <strain evidence="3">JU1422</strain>
    </source>
</reference>
<accession>A0A2G5TKP6</accession>
<feature type="transmembrane region" description="Helical" evidence="1">
    <location>
        <begin position="50"/>
        <end position="72"/>
    </location>
</feature>
<keyword evidence="1" id="KW-0812">Transmembrane</keyword>
<evidence type="ECO:0000313" key="2">
    <source>
        <dbReference type="EMBL" id="PIC27691.1"/>
    </source>
</evidence>
<dbReference type="AlphaFoldDB" id="A0A2G5TKP6"/>
<dbReference type="STRING" id="1611254.A0A2G5TKP6"/>
<name>A0A2G5TKP6_9PELO</name>
<keyword evidence="1" id="KW-0472">Membrane</keyword>
<comment type="caution">
    <text evidence="2">The sequence shown here is derived from an EMBL/GenBank/DDBJ whole genome shotgun (WGS) entry which is preliminary data.</text>
</comment>
<dbReference type="OrthoDB" id="5865371at2759"/>
<dbReference type="Proteomes" id="UP000230233">
    <property type="component" value="Chromosome V"/>
</dbReference>
<proteinExistence type="predicted"/>
<sequence length="74" mass="8381">MSEEAPADNVLLGSRPTLVSTRAAHLSPKLQRRGSSSARKFGKSSYTRDVIFSVFNHLLIHKLIVFYGYVFVRR</sequence>